<dbReference type="EMBL" id="JAOTEN010000001">
    <property type="protein sequence ID" value="MCU7613559.1"/>
    <property type="molecule type" value="Genomic_DNA"/>
</dbReference>
<comment type="caution">
    <text evidence="1">The sequence shown here is derived from an EMBL/GenBank/DDBJ whole genome shotgun (WGS) entry which is preliminary data.</text>
</comment>
<gene>
    <name evidence="1" type="ORF">N0B16_03835</name>
</gene>
<dbReference type="Proteomes" id="UP001208114">
    <property type="component" value="Unassembled WGS sequence"/>
</dbReference>
<evidence type="ECO:0000313" key="1">
    <source>
        <dbReference type="EMBL" id="MCU7613559.1"/>
    </source>
</evidence>
<organism evidence="1 2">
    <name type="scientific">Chryseobacterium gilvum</name>
    <dbReference type="NCBI Taxonomy" id="2976534"/>
    <lineage>
        <taxon>Bacteria</taxon>
        <taxon>Pseudomonadati</taxon>
        <taxon>Bacteroidota</taxon>
        <taxon>Flavobacteriia</taxon>
        <taxon>Flavobacteriales</taxon>
        <taxon>Weeksellaceae</taxon>
        <taxon>Chryseobacterium group</taxon>
        <taxon>Chryseobacterium</taxon>
    </lineage>
</organism>
<sequence length="134" mass="15084">MKTFLYLGVSAVFVGISLGSCKDDDYDTIQSADRIKIDSVQIVNDTMSVFGVQSIRTYSTYPSHCEGFYGYDYIYSGEFSRDVTSYQYHTNGNCASAPFSAASQLNFSPQKKGNYTFRFWTGNNSWITKTIVVE</sequence>
<name>A0ABT2VVC5_9FLAO</name>
<keyword evidence="2" id="KW-1185">Reference proteome</keyword>
<dbReference type="RefSeq" id="WP_262989404.1">
    <property type="nucleotide sequence ID" value="NZ_JAOTEN010000001.1"/>
</dbReference>
<dbReference type="PROSITE" id="PS51257">
    <property type="entry name" value="PROKAR_LIPOPROTEIN"/>
    <property type="match status" value="1"/>
</dbReference>
<reference evidence="2" key="1">
    <citation type="submission" date="2023-07" db="EMBL/GenBank/DDBJ databases">
        <title>Chryseobacterium sp. GMJ5 Genome sequencing and assembly.</title>
        <authorList>
            <person name="Jung Y."/>
        </authorList>
    </citation>
    <scope>NUCLEOTIDE SEQUENCE [LARGE SCALE GENOMIC DNA]</scope>
    <source>
        <strain evidence="2">GMJ5</strain>
    </source>
</reference>
<protein>
    <recommendedName>
        <fullName evidence="3">DUF5017 domain-containing protein</fullName>
    </recommendedName>
</protein>
<evidence type="ECO:0000313" key="2">
    <source>
        <dbReference type="Proteomes" id="UP001208114"/>
    </source>
</evidence>
<accession>A0ABT2VVC5</accession>
<proteinExistence type="predicted"/>
<evidence type="ECO:0008006" key="3">
    <source>
        <dbReference type="Google" id="ProtNLM"/>
    </source>
</evidence>